<dbReference type="InterPro" id="IPR036388">
    <property type="entry name" value="WH-like_DNA-bd_sf"/>
</dbReference>
<protein>
    <submittedName>
        <fullName evidence="2">PadR family transcriptional regulator</fullName>
    </submittedName>
</protein>
<name>A0A9J6QNM2_9FIRM</name>
<evidence type="ECO:0000313" key="2">
    <source>
        <dbReference type="EMBL" id="MCU7377469.1"/>
    </source>
</evidence>
<proteinExistence type="predicted"/>
<dbReference type="RefSeq" id="WP_148397017.1">
    <property type="nucleotide sequence ID" value="NZ_JAJAGH010000010.1"/>
</dbReference>
<accession>A0A9J6QNM2</accession>
<keyword evidence="3" id="KW-1185">Reference proteome</keyword>
<dbReference type="InterPro" id="IPR036390">
    <property type="entry name" value="WH_DNA-bd_sf"/>
</dbReference>
<dbReference type="Pfam" id="PF03551">
    <property type="entry name" value="PadR"/>
    <property type="match status" value="1"/>
</dbReference>
<feature type="domain" description="Transcription regulator PadR N-terminal" evidence="1">
    <location>
        <begin position="14"/>
        <end position="79"/>
    </location>
</feature>
<evidence type="ECO:0000259" key="1">
    <source>
        <dbReference type="Pfam" id="PF03551"/>
    </source>
</evidence>
<reference evidence="2" key="1">
    <citation type="submission" date="2022-09" db="EMBL/GenBank/DDBJ databases">
        <title>Culturomic study of gut microbiota in children with autism spectrum disorder.</title>
        <authorList>
            <person name="Efimov B.A."/>
            <person name="Chaplin A.V."/>
            <person name="Sokolova S.R."/>
            <person name="Pikina A.P."/>
            <person name="Korzhanova M."/>
            <person name="Belova V."/>
            <person name="Korostin D."/>
        </authorList>
    </citation>
    <scope>NUCLEOTIDE SEQUENCE</scope>
    <source>
        <strain evidence="2">ASD5510</strain>
    </source>
</reference>
<dbReference type="Gene3D" id="1.10.10.10">
    <property type="entry name" value="Winged helix-like DNA-binding domain superfamily/Winged helix DNA-binding domain"/>
    <property type="match status" value="1"/>
</dbReference>
<dbReference type="InterPro" id="IPR005149">
    <property type="entry name" value="Tscrpt_reg_PadR_N"/>
</dbReference>
<organism evidence="2 3">
    <name type="scientific">Hominibacterium faecale</name>
    <dbReference type="NCBI Taxonomy" id="2839743"/>
    <lineage>
        <taxon>Bacteria</taxon>
        <taxon>Bacillati</taxon>
        <taxon>Bacillota</taxon>
        <taxon>Clostridia</taxon>
        <taxon>Peptostreptococcales</taxon>
        <taxon>Anaerovoracaceae</taxon>
        <taxon>Hominibacterium</taxon>
    </lineage>
</organism>
<dbReference type="SUPFAM" id="SSF46785">
    <property type="entry name" value="Winged helix' DNA-binding domain"/>
    <property type="match status" value="1"/>
</dbReference>
<dbReference type="PANTHER" id="PTHR33169:SF14">
    <property type="entry name" value="TRANSCRIPTIONAL REGULATOR RV3488"/>
    <property type="match status" value="1"/>
</dbReference>
<dbReference type="Proteomes" id="UP001065549">
    <property type="component" value="Unassembled WGS sequence"/>
</dbReference>
<dbReference type="AlphaFoldDB" id="A0A9J6QNM2"/>
<dbReference type="PANTHER" id="PTHR33169">
    <property type="entry name" value="PADR-FAMILY TRANSCRIPTIONAL REGULATOR"/>
    <property type="match status" value="1"/>
</dbReference>
<sequence length="106" mass="12547">MGFKIDSALLEACVLSVLSKEDTYGYVLTQSMKKVLDISESTLYPVLRRLQKEDYLRTYDQPYQGRNRRYYTVTEKGLTRCEMYKKEWKVYKDQIDSLLNGGEDHE</sequence>
<gene>
    <name evidence="2" type="ORF">OBO34_03760</name>
</gene>
<dbReference type="EMBL" id="JAOSHN010000001">
    <property type="protein sequence ID" value="MCU7377469.1"/>
    <property type="molecule type" value="Genomic_DNA"/>
</dbReference>
<evidence type="ECO:0000313" key="3">
    <source>
        <dbReference type="Proteomes" id="UP001065549"/>
    </source>
</evidence>
<comment type="caution">
    <text evidence="2">The sequence shown here is derived from an EMBL/GenBank/DDBJ whole genome shotgun (WGS) entry which is preliminary data.</text>
</comment>
<dbReference type="InterPro" id="IPR052509">
    <property type="entry name" value="Metal_resp_DNA-bind_regulator"/>
</dbReference>